<dbReference type="PROSITE" id="PS51186">
    <property type="entry name" value="GNAT"/>
    <property type="match status" value="1"/>
</dbReference>
<organism evidence="2 3">
    <name type="scientific">Microbulbifer thermotolerans</name>
    <dbReference type="NCBI Taxonomy" id="252514"/>
    <lineage>
        <taxon>Bacteria</taxon>
        <taxon>Pseudomonadati</taxon>
        <taxon>Pseudomonadota</taxon>
        <taxon>Gammaproteobacteria</taxon>
        <taxon>Cellvibrionales</taxon>
        <taxon>Microbulbiferaceae</taxon>
        <taxon>Microbulbifer</taxon>
    </lineage>
</organism>
<dbReference type="InterPro" id="IPR000182">
    <property type="entry name" value="GNAT_dom"/>
</dbReference>
<dbReference type="RefSeq" id="WP_265964042.1">
    <property type="nucleotide sequence ID" value="NZ_CP130317.1"/>
</dbReference>
<name>A0AB35HVW7_MICTH</name>
<dbReference type="SUPFAM" id="SSF55729">
    <property type="entry name" value="Acyl-CoA N-acyltransferases (Nat)"/>
    <property type="match status" value="1"/>
</dbReference>
<evidence type="ECO:0000313" key="3">
    <source>
        <dbReference type="Proteomes" id="UP001209730"/>
    </source>
</evidence>
<dbReference type="PANTHER" id="PTHR43792">
    <property type="entry name" value="GNAT FAMILY, PUTATIVE (AFU_ORTHOLOGUE AFUA_3G00765)-RELATED-RELATED"/>
    <property type="match status" value="1"/>
</dbReference>
<evidence type="ECO:0000313" key="2">
    <source>
        <dbReference type="EMBL" id="MCX2801534.1"/>
    </source>
</evidence>
<dbReference type="AlphaFoldDB" id="A0AB35HVW7"/>
<dbReference type="GO" id="GO:0016747">
    <property type="term" value="F:acyltransferase activity, transferring groups other than amino-acyl groups"/>
    <property type="evidence" value="ECO:0007669"/>
    <property type="project" value="InterPro"/>
</dbReference>
<dbReference type="Proteomes" id="UP001209730">
    <property type="component" value="Unassembled WGS sequence"/>
</dbReference>
<sequence>MKTNAVMIPLQTQRLTLRQLTQEDAPLMLAVLNDPDFLRNVGDRGVRTEADARRYIADGIMAMYRRRGFGLYKVELKDGTPLGVCGLLKREGLDAPDIGFALLPEYRRQGYTLEAARAVMRYARDVIGLTRIVAIALPNNTPSLRLLEKLGLRPEGIIRLPGEDEDLLLMVWENQE</sequence>
<dbReference type="InterPro" id="IPR016181">
    <property type="entry name" value="Acyl_CoA_acyltransferase"/>
</dbReference>
<gene>
    <name evidence="2" type="ORF">OQJ68_07030</name>
</gene>
<evidence type="ECO:0000259" key="1">
    <source>
        <dbReference type="PROSITE" id="PS51186"/>
    </source>
</evidence>
<protein>
    <submittedName>
        <fullName evidence="2">GNAT family N-acetyltransferase</fullName>
    </submittedName>
</protein>
<dbReference type="Pfam" id="PF13302">
    <property type="entry name" value="Acetyltransf_3"/>
    <property type="match status" value="1"/>
</dbReference>
<reference evidence="2" key="1">
    <citation type="submission" date="2022-11" db="EMBL/GenBank/DDBJ databases">
        <title>Chitin-degrading and fungicidal potential of chitinolytic bacterial strains from marine environment of the Pacific Ocean regions.</title>
        <authorList>
            <person name="Pentekhina I."/>
            <person name="Nedashkovskaya O."/>
            <person name="Seitkalieva A."/>
            <person name="Podvolotskaya A."/>
            <person name="Tekutyeva L."/>
            <person name="Balabanova L."/>
        </authorList>
    </citation>
    <scope>NUCLEOTIDE SEQUENCE</scope>
    <source>
        <strain evidence="2">KMM 6838</strain>
    </source>
</reference>
<proteinExistence type="predicted"/>
<feature type="domain" description="N-acetyltransferase" evidence="1">
    <location>
        <begin position="15"/>
        <end position="175"/>
    </location>
</feature>
<dbReference type="EMBL" id="JAPHQB010000009">
    <property type="protein sequence ID" value="MCX2801534.1"/>
    <property type="molecule type" value="Genomic_DNA"/>
</dbReference>
<comment type="caution">
    <text evidence="2">The sequence shown here is derived from an EMBL/GenBank/DDBJ whole genome shotgun (WGS) entry which is preliminary data.</text>
</comment>
<accession>A0AB35HVW7</accession>
<dbReference type="PANTHER" id="PTHR43792:SF1">
    <property type="entry name" value="N-ACETYLTRANSFERASE DOMAIN-CONTAINING PROTEIN"/>
    <property type="match status" value="1"/>
</dbReference>
<dbReference type="InterPro" id="IPR051531">
    <property type="entry name" value="N-acetyltransferase"/>
</dbReference>
<dbReference type="Gene3D" id="3.40.630.30">
    <property type="match status" value="1"/>
</dbReference>